<comment type="caution">
    <text evidence="1">The sequence shown here is derived from an EMBL/GenBank/DDBJ whole genome shotgun (WGS) entry which is preliminary data.</text>
</comment>
<accession>A0AAV0X977</accession>
<dbReference type="Proteomes" id="UP001160148">
    <property type="component" value="Unassembled WGS sequence"/>
</dbReference>
<reference evidence="1 2" key="1">
    <citation type="submission" date="2023-01" db="EMBL/GenBank/DDBJ databases">
        <authorList>
            <person name="Whitehead M."/>
        </authorList>
    </citation>
    <scope>NUCLEOTIDE SEQUENCE [LARGE SCALE GENOMIC DNA]</scope>
</reference>
<keyword evidence="2" id="KW-1185">Reference proteome</keyword>
<evidence type="ECO:0000313" key="1">
    <source>
        <dbReference type="EMBL" id="CAI6364548.1"/>
    </source>
</evidence>
<evidence type="ECO:0000313" key="2">
    <source>
        <dbReference type="Proteomes" id="UP001160148"/>
    </source>
</evidence>
<proteinExistence type="predicted"/>
<gene>
    <name evidence="1" type="ORF">MEUPH1_LOCUS19357</name>
</gene>
<organism evidence="1 2">
    <name type="scientific">Macrosiphum euphorbiae</name>
    <name type="common">potato aphid</name>
    <dbReference type="NCBI Taxonomy" id="13131"/>
    <lineage>
        <taxon>Eukaryota</taxon>
        <taxon>Metazoa</taxon>
        <taxon>Ecdysozoa</taxon>
        <taxon>Arthropoda</taxon>
        <taxon>Hexapoda</taxon>
        <taxon>Insecta</taxon>
        <taxon>Pterygota</taxon>
        <taxon>Neoptera</taxon>
        <taxon>Paraneoptera</taxon>
        <taxon>Hemiptera</taxon>
        <taxon>Sternorrhyncha</taxon>
        <taxon>Aphidomorpha</taxon>
        <taxon>Aphidoidea</taxon>
        <taxon>Aphididae</taxon>
        <taxon>Macrosiphini</taxon>
        <taxon>Macrosiphum</taxon>
    </lineage>
</organism>
<dbReference type="AlphaFoldDB" id="A0AAV0X977"/>
<sequence>MGDKKRVEVSRLALQKKYQICSIPLQWAWVDLVLMYDDLGRFDISDLWSEWRNHVSLGLVGYIIQNDTVLGELVRQESFNLTDGG</sequence>
<name>A0AAV0X977_9HEMI</name>
<protein>
    <submittedName>
        <fullName evidence="1">Uncharacterized protein</fullName>
    </submittedName>
</protein>
<dbReference type="EMBL" id="CARXXK010000004">
    <property type="protein sequence ID" value="CAI6364548.1"/>
    <property type="molecule type" value="Genomic_DNA"/>
</dbReference>